<proteinExistence type="inferred from homology"/>
<evidence type="ECO:0000256" key="3">
    <source>
        <dbReference type="ARBA" id="ARBA00022989"/>
    </source>
</evidence>
<dbReference type="PANTHER" id="PTHR33048:SF156">
    <property type="entry name" value="INTEGRAL MEMBRANE PROTEIN"/>
    <property type="match status" value="1"/>
</dbReference>
<feature type="transmembrane region" description="Helical" evidence="7">
    <location>
        <begin position="139"/>
        <end position="161"/>
    </location>
</feature>
<feature type="transmembrane region" description="Helical" evidence="7">
    <location>
        <begin position="223"/>
        <end position="245"/>
    </location>
</feature>
<protein>
    <recommendedName>
        <fullName evidence="8">Rhodopsin domain-containing protein</fullName>
    </recommendedName>
</protein>
<feature type="transmembrane region" description="Helical" evidence="7">
    <location>
        <begin position="193"/>
        <end position="211"/>
    </location>
</feature>
<feature type="compositionally biased region" description="Basic and acidic residues" evidence="6">
    <location>
        <begin position="335"/>
        <end position="356"/>
    </location>
</feature>
<dbReference type="GO" id="GO:0016020">
    <property type="term" value="C:membrane"/>
    <property type="evidence" value="ECO:0007669"/>
    <property type="project" value="UniProtKB-SubCell"/>
</dbReference>
<evidence type="ECO:0000256" key="7">
    <source>
        <dbReference type="SAM" id="Phobius"/>
    </source>
</evidence>
<dbReference type="PANTHER" id="PTHR33048">
    <property type="entry name" value="PTH11-LIKE INTEGRAL MEMBRANE PROTEIN (AFU_ORTHOLOGUE AFUA_5G11245)"/>
    <property type="match status" value="1"/>
</dbReference>
<dbReference type="InterPro" id="IPR049326">
    <property type="entry name" value="Rhodopsin_dom_fungi"/>
</dbReference>
<accession>A0A6A6XPL0</accession>
<reference evidence="9" key="1">
    <citation type="journal article" date="2020" name="Stud. Mycol.">
        <title>101 Dothideomycetes genomes: a test case for predicting lifestyles and emergence of pathogens.</title>
        <authorList>
            <person name="Haridas S."/>
            <person name="Albert R."/>
            <person name="Binder M."/>
            <person name="Bloem J."/>
            <person name="Labutti K."/>
            <person name="Salamov A."/>
            <person name="Andreopoulos B."/>
            <person name="Baker S."/>
            <person name="Barry K."/>
            <person name="Bills G."/>
            <person name="Bluhm B."/>
            <person name="Cannon C."/>
            <person name="Castanera R."/>
            <person name="Culley D."/>
            <person name="Daum C."/>
            <person name="Ezra D."/>
            <person name="Gonzalez J."/>
            <person name="Henrissat B."/>
            <person name="Kuo A."/>
            <person name="Liang C."/>
            <person name="Lipzen A."/>
            <person name="Lutzoni F."/>
            <person name="Magnuson J."/>
            <person name="Mondo S."/>
            <person name="Nolan M."/>
            <person name="Ohm R."/>
            <person name="Pangilinan J."/>
            <person name="Park H.-J."/>
            <person name="Ramirez L."/>
            <person name="Alfaro M."/>
            <person name="Sun H."/>
            <person name="Tritt A."/>
            <person name="Yoshinaga Y."/>
            <person name="Zwiers L.-H."/>
            <person name="Turgeon B."/>
            <person name="Goodwin S."/>
            <person name="Spatafora J."/>
            <person name="Crous P."/>
            <person name="Grigoriev I."/>
        </authorList>
    </citation>
    <scope>NUCLEOTIDE SEQUENCE</scope>
    <source>
        <strain evidence="9">CBS 109.77</strain>
    </source>
</reference>
<feature type="domain" description="Rhodopsin" evidence="8">
    <location>
        <begin position="45"/>
        <end position="286"/>
    </location>
</feature>
<comment type="subcellular location">
    <subcellularLocation>
        <location evidence="1">Membrane</location>
        <topology evidence="1">Multi-pass membrane protein</topology>
    </subcellularLocation>
</comment>
<keyword evidence="4 7" id="KW-0472">Membrane</keyword>
<keyword evidence="3 7" id="KW-1133">Transmembrane helix</keyword>
<dbReference type="InterPro" id="IPR052337">
    <property type="entry name" value="SAT4-like"/>
</dbReference>
<evidence type="ECO:0000256" key="2">
    <source>
        <dbReference type="ARBA" id="ARBA00022692"/>
    </source>
</evidence>
<evidence type="ECO:0000313" key="10">
    <source>
        <dbReference type="Proteomes" id="UP000799757"/>
    </source>
</evidence>
<dbReference type="AlphaFoldDB" id="A0A6A6XPL0"/>
<feature type="transmembrane region" description="Helical" evidence="7">
    <location>
        <begin position="105"/>
        <end position="127"/>
    </location>
</feature>
<sequence>MYPNPALQTSDLPSSYSAEDNSAPLLETCIAFLVLETLFMMLLYTSRYLAKEKVNLSMTLLMTAGYCSCVGKITLGILMVNIGGAGRHLTTLPRPTVTHMLKLNTALQILCPFTTSLTKLGILSLLYQILGPTSKTCRVVIRTTFALVLIILIIQVIIPFANCKPFSQTWSASRTASGSCAIPGPNLWRYLSIPNIVTTVIIIGIPIPALYRLQVRVPTKLGLGFVLSVCVLGMVAGIMRFYSFLAVRSFEDITYEAVQPLCWTIAESGIYLVAGVMPTLRPLVRKVVGDVHFDKLLSRSSWSSGNRSSKRGGHVLLKGESLMASGKMGTEASEVECKEGGSGRTSRNEDEERGVR</sequence>
<feature type="transmembrane region" description="Helical" evidence="7">
    <location>
        <begin position="25"/>
        <end position="44"/>
    </location>
</feature>
<name>A0A6A6XPL0_9PLEO</name>
<evidence type="ECO:0000256" key="5">
    <source>
        <dbReference type="ARBA" id="ARBA00038359"/>
    </source>
</evidence>
<organism evidence="9 10">
    <name type="scientific">Melanomma pulvis-pyrius CBS 109.77</name>
    <dbReference type="NCBI Taxonomy" id="1314802"/>
    <lineage>
        <taxon>Eukaryota</taxon>
        <taxon>Fungi</taxon>
        <taxon>Dikarya</taxon>
        <taxon>Ascomycota</taxon>
        <taxon>Pezizomycotina</taxon>
        <taxon>Dothideomycetes</taxon>
        <taxon>Pleosporomycetidae</taxon>
        <taxon>Pleosporales</taxon>
        <taxon>Melanommataceae</taxon>
        <taxon>Melanomma</taxon>
    </lineage>
</organism>
<keyword evidence="2 7" id="KW-0812">Transmembrane</keyword>
<dbReference type="EMBL" id="MU001791">
    <property type="protein sequence ID" value="KAF2798093.1"/>
    <property type="molecule type" value="Genomic_DNA"/>
</dbReference>
<evidence type="ECO:0000256" key="6">
    <source>
        <dbReference type="SAM" id="MobiDB-lite"/>
    </source>
</evidence>
<evidence type="ECO:0000256" key="4">
    <source>
        <dbReference type="ARBA" id="ARBA00023136"/>
    </source>
</evidence>
<gene>
    <name evidence="9" type="ORF">K505DRAFT_371974</name>
</gene>
<evidence type="ECO:0000256" key="1">
    <source>
        <dbReference type="ARBA" id="ARBA00004141"/>
    </source>
</evidence>
<dbReference type="OrthoDB" id="3648173at2759"/>
<evidence type="ECO:0000259" key="8">
    <source>
        <dbReference type="Pfam" id="PF20684"/>
    </source>
</evidence>
<comment type="similarity">
    <text evidence="5">Belongs to the SAT4 family.</text>
</comment>
<feature type="transmembrane region" description="Helical" evidence="7">
    <location>
        <begin position="56"/>
        <end position="85"/>
    </location>
</feature>
<dbReference type="Pfam" id="PF20684">
    <property type="entry name" value="Fung_rhodopsin"/>
    <property type="match status" value="1"/>
</dbReference>
<dbReference type="Proteomes" id="UP000799757">
    <property type="component" value="Unassembled WGS sequence"/>
</dbReference>
<feature type="region of interest" description="Disordered" evidence="6">
    <location>
        <begin position="324"/>
        <end position="356"/>
    </location>
</feature>
<keyword evidence="10" id="KW-1185">Reference proteome</keyword>
<evidence type="ECO:0000313" key="9">
    <source>
        <dbReference type="EMBL" id="KAF2798093.1"/>
    </source>
</evidence>